<reference evidence="4" key="1">
    <citation type="journal article" date="2022" name="Cell">
        <title>Repeat-based holocentromeres influence genome architecture and karyotype evolution.</title>
        <authorList>
            <person name="Hofstatter P.G."/>
            <person name="Thangavel G."/>
            <person name="Lux T."/>
            <person name="Neumann P."/>
            <person name="Vondrak T."/>
            <person name="Novak P."/>
            <person name="Zhang M."/>
            <person name="Costa L."/>
            <person name="Castellani M."/>
            <person name="Scott A."/>
            <person name="Toegelov H."/>
            <person name="Fuchs J."/>
            <person name="Mata-Sucre Y."/>
            <person name="Dias Y."/>
            <person name="Vanzela A.L.L."/>
            <person name="Huettel B."/>
            <person name="Almeida C.C.S."/>
            <person name="Simkova H."/>
            <person name="Souza G."/>
            <person name="Pedrosa-Harand A."/>
            <person name="Macas J."/>
            <person name="Mayer K.F.X."/>
            <person name="Houben A."/>
            <person name="Marques A."/>
        </authorList>
    </citation>
    <scope>NUCLEOTIDE SEQUENCE</scope>
    <source>
        <strain evidence="4">RhyBre1mFocal</strain>
    </source>
</reference>
<evidence type="ECO:0000259" key="2">
    <source>
        <dbReference type="Pfam" id="PF04782"/>
    </source>
</evidence>
<dbReference type="InterPro" id="IPR006868">
    <property type="entry name" value="DUF630"/>
</dbReference>
<evidence type="ECO:0000313" key="4">
    <source>
        <dbReference type="EMBL" id="KAJ1703398.1"/>
    </source>
</evidence>
<comment type="caution">
    <text evidence="4">The sequence shown here is derived from an EMBL/GenBank/DDBJ whole genome shotgun (WGS) entry which is preliminary data.</text>
</comment>
<sequence>MGCSSSKIEEAASVQICKDRKNFIKQAIKHRNQLASSHIAYVQSLRRVSIALCTYVDENRYQYFIDSYMYHPYRDNKIFIEPTTTSRNIVVNYSRSQTKLPKIGTIEPKPSTVEFADDLYTANAYQNPFISLNEDEYMDVEGPEKKSNHDDSNKRARGFIKGENRTVFQERANRVMIGNGDVGEDTPGFTVHLSRIPASMLEVMKDVQAQFMVICDAANEVAMLLEVNINNNHSTRDRRPQLIEASNTTPRDGSNSNSDVPDEPFELFKSHKASLERLYEWEKKLYDEVKSGERIRLSYEKKFTQLKNEDLTGAEPSSIERTRASIRDLRTRLNLSFTSVESISKRIEDLRDEELHPQITELFQSLAKLWRTMANSHRIQKHTTSQAKLLLQLLTSTASPPPPVATAASLASELRHWRLAFSAWTTSQHAYATAVSNWAHSCVSDLAQGGPVLSLCTKWAKMMEMVDERKAGEGIGRLEERMKAVVARGKRRQREEWDEEDWRRVICDGVGEVVAVVEEVAATAAELYENLVREWREEERGGEGGRGGDGE</sequence>
<dbReference type="PANTHER" id="PTHR21450:SF26">
    <property type="entry name" value="LEUCINE ZIPPER PROTEIN-LIKE"/>
    <property type="match status" value="1"/>
</dbReference>
<name>A0A9Q0D0S0_9POAL</name>
<dbReference type="AlphaFoldDB" id="A0A9Q0D0S0"/>
<dbReference type="Pfam" id="PF04783">
    <property type="entry name" value="DUF630"/>
    <property type="match status" value="1"/>
</dbReference>
<organism evidence="4 5">
    <name type="scientific">Rhynchospora breviuscula</name>
    <dbReference type="NCBI Taxonomy" id="2022672"/>
    <lineage>
        <taxon>Eukaryota</taxon>
        <taxon>Viridiplantae</taxon>
        <taxon>Streptophyta</taxon>
        <taxon>Embryophyta</taxon>
        <taxon>Tracheophyta</taxon>
        <taxon>Spermatophyta</taxon>
        <taxon>Magnoliopsida</taxon>
        <taxon>Liliopsida</taxon>
        <taxon>Poales</taxon>
        <taxon>Cyperaceae</taxon>
        <taxon>Cyperoideae</taxon>
        <taxon>Rhynchosporeae</taxon>
        <taxon>Rhynchospora</taxon>
    </lineage>
</organism>
<dbReference type="Pfam" id="PF04782">
    <property type="entry name" value="DUF632"/>
    <property type="match status" value="1"/>
</dbReference>
<protein>
    <submittedName>
        <fullName evidence="4">Uncharacterized protein</fullName>
    </submittedName>
</protein>
<dbReference type="OrthoDB" id="663995at2759"/>
<keyword evidence="5" id="KW-1185">Reference proteome</keyword>
<dbReference type="PANTHER" id="PTHR21450">
    <property type="entry name" value="PROTEIN ALTERED PHOSPHATE STARVATION RESPONSE 1"/>
    <property type="match status" value="1"/>
</dbReference>
<feature type="region of interest" description="Disordered" evidence="1">
    <location>
        <begin position="235"/>
        <end position="264"/>
    </location>
</feature>
<feature type="domain" description="DUF632" evidence="2">
    <location>
        <begin position="200"/>
        <end position="483"/>
    </location>
</feature>
<dbReference type="InterPro" id="IPR006867">
    <property type="entry name" value="DUF632"/>
</dbReference>
<feature type="compositionally biased region" description="Polar residues" evidence="1">
    <location>
        <begin position="244"/>
        <end position="259"/>
    </location>
</feature>
<feature type="domain" description="DUF630" evidence="3">
    <location>
        <begin position="1"/>
        <end position="58"/>
    </location>
</feature>
<accession>A0A9Q0D0S0</accession>
<dbReference type="EMBL" id="JAMQYH010000001">
    <property type="protein sequence ID" value="KAJ1703398.1"/>
    <property type="molecule type" value="Genomic_DNA"/>
</dbReference>
<proteinExistence type="predicted"/>
<gene>
    <name evidence="4" type="ORF">LUZ63_003177</name>
</gene>
<evidence type="ECO:0000256" key="1">
    <source>
        <dbReference type="SAM" id="MobiDB-lite"/>
    </source>
</evidence>
<dbReference type="Proteomes" id="UP001151287">
    <property type="component" value="Unassembled WGS sequence"/>
</dbReference>
<evidence type="ECO:0000259" key="3">
    <source>
        <dbReference type="Pfam" id="PF04783"/>
    </source>
</evidence>
<evidence type="ECO:0000313" key="5">
    <source>
        <dbReference type="Proteomes" id="UP001151287"/>
    </source>
</evidence>